<dbReference type="Proteomes" id="UP000050795">
    <property type="component" value="Unassembled WGS sequence"/>
</dbReference>
<accession>A0AA85KAY3</accession>
<dbReference type="Gene3D" id="1.10.238.10">
    <property type="entry name" value="EF-hand"/>
    <property type="match status" value="2"/>
</dbReference>
<name>A0AA85KAY3_TRIRE</name>
<organism evidence="2 3">
    <name type="scientific">Trichobilharzia regenti</name>
    <name type="common">Nasal bird schistosome</name>
    <dbReference type="NCBI Taxonomy" id="157069"/>
    <lineage>
        <taxon>Eukaryota</taxon>
        <taxon>Metazoa</taxon>
        <taxon>Spiralia</taxon>
        <taxon>Lophotrochozoa</taxon>
        <taxon>Platyhelminthes</taxon>
        <taxon>Trematoda</taxon>
        <taxon>Digenea</taxon>
        <taxon>Strigeidida</taxon>
        <taxon>Schistosomatoidea</taxon>
        <taxon>Schistosomatidae</taxon>
        <taxon>Trichobilharzia</taxon>
    </lineage>
</organism>
<dbReference type="Pfam" id="PF13499">
    <property type="entry name" value="EF-hand_7"/>
    <property type="match status" value="1"/>
</dbReference>
<feature type="domain" description="EF-hand" evidence="1">
    <location>
        <begin position="107"/>
        <end position="142"/>
    </location>
</feature>
<protein>
    <recommendedName>
        <fullName evidence="1">EF-hand domain-containing protein</fullName>
    </recommendedName>
</protein>
<dbReference type="InterPro" id="IPR011992">
    <property type="entry name" value="EF-hand-dom_pair"/>
</dbReference>
<proteinExistence type="predicted"/>
<evidence type="ECO:0000313" key="3">
    <source>
        <dbReference type="WBParaSite" id="TREG1_66070.2"/>
    </source>
</evidence>
<dbReference type="PANTHER" id="PTHR46763">
    <property type="entry name" value="DYNEIN REGULATORY COMPLEX PROTEIN 8"/>
    <property type="match status" value="1"/>
</dbReference>
<reference evidence="2" key="1">
    <citation type="submission" date="2022-06" db="EMBL/GenBank/DDBJ databases">
        <authorList>
            <person name="Berger JAMES D."/>
            <person name="Berger JAMES D."/>
        </authorList>
    </citation>
    <scope>NUCLEOTIDE SEQUENCE [LARGE SCALE GENOMIC DNA]</scope>
</reference>
<dbReference type="FunFam" id="1.10.238.10:FF:000001">
    <property type="entry name" value="Calmodulin 1"/>
    <property type="match status" value="1"/>
</dbReference>
<dbReference type="PROSITE" id="PS50222">
    <property type="entry name" value="EF_HAND_2"/>
    <property type="match status" value="2"/>
</dbReference>
<dbReference type="InterPro" id="IPR002048">
    <property type="entry name" value="EF_hand_dom"/>
</dbReference>
<feature type="domain" description="EF-hand" evidence="1">
    <location>
        <begin position="29"/>
        <end position="64"/>
    </location>
</feature>
<dbReference type="GO" id="GO:0005509">
    <property type="term" value="F:calcium ion binding"/>
    <property type="evidence" value="ECO:0007669"/>
    <property type="project" value="InterPro"/>
</dbReference>
<dbReference type="WBParaSite" id="TREG1_66070.2">
    <property type="protein sequence ID" value="TREG1_66070.2"/>
    <property type="gene ID" value="TREG1_66070"/>
</dbReference>
<dbReference type="CDD" id="cd00051">
    <property type="entry name" value="EFh"/>
    <property type="match status" value="1"/>
</dbReference>
<dbReference type="SUPFAM" id="SSF47473">
    <property type="entry name" value="EF-hand"/>
    <property type="match status" value="1"/>
</dbReference>
<dbReference type="PANTHER" id="PTHR46763:SF1">
    <property type="entry name" value="DYNEIN REGULATORY COMPLEX PROTEIN 8"/>
    <property type="match status" value="1"/>
</dbReference>
<sequence>MHVTFFNFIKFFRYQKAIVTLPILPSGDDLEVKISEVFDLFDHERNKTIDFRELGTVIRALGGAPTEAEIVALVRELENDPPNGYINYERFLPVMLQAMEQKRFEPVSEEELLKAFSVLDTEKKGFLTAQALESYMVSSGEPFTKEEMEEMLAAATDLSKGKIMYREFVIQLSTYDDNA</sequence>
<evidence type="ECO:0000313" key="2">
    <source>
        <dbReference type="Proteomes" id="UP000050795"/>
    </source>
</evidence>
<evidence type="ECO:0000259" key="1">
    <source>
        <dbReference type="PROSITE" id="PS50222"/>
    </source>
</evidence>
<keyword evidence="2" id="KW-1185">Reference proteome</keyword>
<dbReference type="AlphaFoldDB" id="A0AA85KAY3"/>
<dbReference type="SMART" id="SM00054">
    <property type="entry name" value="EFh"/>
    <property type="match status" value="2"/>
</dbReference>
<reference evidence="3" key="2">
    <citation type="submission" date="2023-11" db="UniProtKB">
        <authorList>
            <consortium name="WormBaseParasite"/>
        </authorList>
    </citation>
    <scope>IDENTIFICATION</scope>
</reference>